<evidence type="ECO:0000256" key="2">
    <source>
        <dbReference type="ARBA" id="ARBA00004429"/>
    </source>
</evidence>
<accession>A0A1I6JAL5</accession>
<evidence type="ECO:0000256" key="14">
    <source>
        <dbReference type="ARBA" id="ARBA00048202"/>
    </source>
</evidence>
<keyword evidence="8 16" id="KW-0547">Nucleotide-binding</keyword>
<dbReference type="InterPro" id="IPR036291">
    <property type="entry name" value="NAD(P)-bd_dom_sf"/>
</dbReference>
<dbReference type="OrthoDB" id="9804592at2"/>
<evidence type="ECO:0000256" key="9">
    <source>
        <dbReference type="ARBA" id="ARBA00022857"/>
    </source>
</evidence>
<keyword evidence="6" id="KW-0997">Cell inner membrane</keyword>
<keyword evidence="11 18" id="KW-1133">Transmembrane helix</keyword>
<evidence type="ECO:0000256" key="16">
    <source>
        <dbReference type="PIRNR" id="PIRNR000203"/>
    </source>
</evidence>
<keyword evidence="7 18" id="KW-0812">Transmembrane</keyword>
<keyword evidence="13 18" id="KW-0472">Membrane</keyword>
<dbReference type="InterPro" id="IPR008143">
    <property type="entry name" value="Ala_DH/PNT_CS2"/>
</dbReference>
<dbReference type="PIRSF" id="PIRSF000203">
    <property type="entry name" value="NADP_transhydrogenase_alpha"/>
    <property type="match status" value="1"/>
</dbReference>
<dbReference type="SUPFAM" id="SSF52283">
    <property type="entry name" value="Formate/glycerate dehydrogenase catalytic domain-like"/>
    <property type="match status" value="1"/>
</dbReference>
<feature type="domain" description="Alanine dehydrogenase/pyridine nucleotide transhydrogenase NAD(H)-binding" evidence="19">
    <location>
        <begin position="154"/>
        <end position="319"/>
    </location>
</feature>
<keyword evidence="10 16" id="KW-1278">Translocase</keyword>
<dbReference type="SMART" id="SM01003">
    <property type="entry name" value="AlaDh_PNT_N"/>
    <property type="match status" value="1"/>
</dbReference>
<evidence type="ECO:0000256" key="13">
    <source>
        <dbReference type="ARBA" id="ARBA00023136"/>
    </source>
</evidence>
<dbReference type="InterPro" id="IPR024605">
    <property type="entry name" value="NADP_transhyd_a_C"/>
</dbReference>
<comment type="function">
    <text evidence="1 16">The transhydrogenation between NADH and NADP is coupled to respiration and ATP hydrolysis and functions as a proton pump across the membrane.</text>
</comment>
<dbReference type="Pfam" id="PF05222">
    <property type="entry name" value="AlaDh_PNT_N"/>
    <property type="match status" value="1"/>
</dbReference>
<evidence type="ECO:0000313" key="22">
    <source>
        <dbReference type="Proteomes" id="UP000198644"/>
    </source>
</evidence>
<evidence type="ECO:0000256" key="6">
    <source>
        <dbReference type="ARBA" id="ARBA00022519"/>
    </source>
</evidence>
<evidence type="ECO:0000256" key="10">
    <source>
        <dbReference type="ARBA" id="ARBA00022967"/>
    </source>
</evidence>
<evidence type="ECO:0000256" key="5">
    <source>
        <dbReference type="ARBA" id="ARBA00022475"/>
    </source>
</evidence>
<dbReference type="InterPro" id="IPR026255">
    <property type="entry name" value="NADP_transhyd_a"/>
</dbReference>
<keyword evidence="22" id="KW-1185">Reference proteome</keyword>
<feature type="transmembrane region" description="Helical" evidence="18">
    <location>
        <begin position="491"/>
        <end position="513"/>
    </location>
</feature>
<sequence length="523" mass="55773">MNIGIPKEIFQDERRVAATPASVQKLVKLGYDVVVETGAGEFANYPDEAYKEAGAAIAVDTVSLWGEADIILKVRAPMEHPGTGRHELDMMKEGAFLAGYIWPAQNPELLEKLAKRKITAFAIDALPRISRAQKMDALSAMANIAGYRAVIEAANQFGRFFTGQVTAAGKVPPAKVLVIGAGVAGLAAIGTANSMGAVVRAFDTRLEVKEQVSSMGAEFLELDFGDEEGSGGGGYAKQMSDEFIKAEMALFAEQAKEVDIIITTALIPGKPAPKLITADMVKSMKPGSVIVDLASERGGNCELTEPGKVAEHHGVKLIGYTDLPSRMAKVASDLYATNLVHLMTELTPEKDGQPSVNMDDAVIRGLTVSHQENVTWPPPKPEEPAIKTPAPGTEEPSKAKAKPEPSPRRKLAGKLALLAVTVLALYGVGAYAPESFLSHFTVFVLACFIGWQVIWNVTASLHTPLMSVTNAISGIIVIGALLHLAQAENAAVGVLSFIAVLIAMINVSGGFRVTHRMLKMFHR</sequence>
<keyword evidence="12 16" id="KW-0520">NAD</keyword>
<dbReference type="Pfam" id="PF12769">
    <property type="entry name" value="PNTB_4TM"/>
    <property type="match status" value="1"/>
</dbReference>
<evidence type="ECO:0000259" key="19">
    <source>
        <dbReference type="SMART" id="SM01002"/>
    </source>
</evidence>
<dbReference type="GO" id="GO:0050661">
    <property type="term" value="F:NADP binding"/>
    <property type="evidence" value="ECO:0007669"/>
    <property type="project" value="TreeGrafter"/>
</dbReference>
<dbReference type="PANTHER" id="PTHR10160:SF19">
    <property type="entry name" value="PROTON-TRANSLOCATING NAD(P)(+) TRANSHYDROGENASE"/>
    <property type="match status" value="1"/>
</dbReference>
<evidence type="ECO:0000256" key="4">
    <source>
        <dbReference type="ARBA" id="ARBA00012943"/>
    </source>
</evidence>
<dbReference type="NCBIfam" id="NF006942">
    <property type="entry name" value="PRK09424.1"/>
    <property type="match status" value="1"/>
</dbReference>
<evidence type="ECO:0000256" key="1">
    <source>
        <dbReference type="ARBA" id="ARBA00003943"/>
    </source>
</evidence>
<evidence type="ECO:0000259" key="20">
    <source>
        <dbReference type="SMART" id="SM01003"/>
    </source>
</evidence>
<dbReference type="AlphaFoldDB" id="A0A1I6JAL5"/>
<dbReference type="GO" id="GO:0005886">
    <property type="term" value="C:plasma membrane"/>
    <property type="evidence" value="ECO:0007669"/>
    <property type="project" value="UniProtKB-SubCell"/>
</dbReference>
<dbReference type="NCBIfam" id="TIGR00561">
    <property type="entry name" value="pntA"/>
    <property type="match status" value="1"/>
</dbReference>
<evidence type="ECO:0000256" key="12">
    <source>
        <dbReference type="ARBA" id="ARBA00023027"/>
    </source>
</evidence>
<dbReference type="STRING" id="650891.SAMN05216203_2834"/>
<dbReference type="CDD" id="cd05304">
    <property type="entry name" value="Rubrum_tdh"/>
    <property type="match status" value="1"/>
</dbReference>
<evidence type="ECO:0000256" key="11">
    <source>
        <dbReference type="ARBA" id="ARBA00022989"/>
    </source>
</evidence>
<proteinExistence type="inferred from homology"/>
<feature type="transmembrane region" description="Helical" evidence="18">
    <location>
        <begin position="411"/>
        <end position="431"/>
    </location>
</feature>
<dbReference type="GO" id="GO:0008750">
    <property type="term" value="F:proton-translocating NAD(P)+ transhydrogenase activity"/>
    <property type="evidence" value="ECO:0007669"/>
    <property type="project" value="UniProtKB-EC"/>
</dbReference>
<comment type="catalytic activity">
    <reaction evidence="14 16">
        <text>NAD(+) + NADPH + H(+)(in) = NADH + NADP(+) + H(+)(out)</text>
        <dbReference type="Rhea" id="RHEA:47992"/>
        <dbReference type="ChEBI" id="CHEBI:15378"/>
        <dbReference type="ChEBI" id="CHEBI:57540"/>
        <dbReference type="ChEBI" id="CHEBI:57783"/>
        <dbReference type="ChEBI" id="CHEBI:57945"/>
        <dbReference type="ChEBI" id="CHEBI:58349"/>
        <dbReference type="EC" id="7.1.1.1"/>
    </reaction>
</comment>
<dbReference type="EC" id="7.1.1.1" evidence="4 16"/>
<dbReference type="GO" id="GO:0016491">
    <property type="term" value="F:oxidoreductase activity"/>
    <property type="evidence" value="ECO:0007669"/>
    <property type="project" value="InterPro"/>
</dbReference>
<dbReference type="PROSITE" id="PS00837">
    <property type="entry name" value="ALADH_PNT_2"/>
    <property type="match status" value="1"/>
</dbReference>
<keyword evidence="5" id="KW-1003">Cell membrane</keyword>
<dbReference type="Pfam" id="PF01262">
    <property type="entry name" value="AlaDh_PNT_C"/>
    <property type="match status" value="1"/>
</dbReference>
<feature type="transmembrane region" description="Helical" evidence="18">
    <location>
        <begin position="465"/>
        <end position="485"/>
    </location>
</feature>
<comment type="similarity">
    <text evidence="3 16">Belongs to the AlaDH/PNT family.</text>
</comment>
<evidence type="ECO:0000313" key="21">
    <source>
        <dbReference type="EMBL" id="SFR75978.1"/>
    </source>
</evidence>
<comment type="subcellular location">
    <subcellularLocation>
        <location evidence="2">Cell inner membrane</location>
        <topology evidence="2">Multi-pass membrane protein</topology>
    </subcellularLocation>
</comment>
<feature type="region of interest" description="Disordered" evidence="17">
    <location>
        <begin position="372"/>
        <end position="408"/>
    </location>
</feature>
<feature type="domain" description="Alanine dehydrogenase/pyridine nucleotide transhydrogenase N-terminal" evidence="20">
    <location>
        <begin position="4"/>
        <end position="145"/>
    </location>
</feature>
<evidence type="ECO:0000256" key="3">
    <source>
        <dbReference type="ARBA" id="ARBA00005689"/>
    </source>
</evidence>
<dbReference type="PANTHER" id="PTHR10160">
    <property type="entry name" value="NAD(P) TRANSHYDROGENASE"/>
    <property type="match status" value="1"/>
</dbReference>
<evidence type="ECO:0000256" key="18">
    <source>
        <dbReference type="SAM" id="Phobius"/>
    </source>
</evidence>
<dbReference type="Proteomes" id="UP000198644">
    <property type="component" value="Unassembled WGS sequence"/>
</dbReference>
<feature type="transmembrane region" description="Helical" evidence="18">
    <location>
        <begin position="437"/>
        <end position="458"/>
    </location>
</feature>
<feature type="compositionally biased region" description="Basic and acidic residues" evidence="17">
    <location>
        <begin position="395"/>
        <end position="407"/>
    </location>
</feature>
<dbReference type="InterPro" id="IPR007886">
    <property type="entry name" value="AlaDH/PNT_N"/>
</dbReference>
<evidence type="ECO:0000256" key="17">
    <source>
        <dbReference type="SAM" id="MobiDB-lite"/>
    </source>
</evidence>
<name>A0A1I6JAL5_9GAMM</name>
<gene>
    <name evidence="21" type="ORF">SAMN05216203_2834</name>
</gene>
<dbReference type="SMART" id="SM01002">
    <property type="entry name" value="AlaDh_PNT_C"/>
    <property type="match status" value="1"/>
</dbReference>
<keyword evidence="9 16" id="KW-0521">NADP</keyword>
<dbReference type="Gene3D" id="3.40.50.720">
    <property type="entry name" value="NAD(P)-binding Rossmann-like Domain"/>
    <property type="match status" value="2"/>
</dbReference>
<dbReference type="GO" id="GO:0006740">
    <property type="term" value="P:NADPH regeneration"/>
    <property type="evidence" value="ECO:0007669"/>
    <property type="project" value="TreeGrafter"/>
</dbReference>
<dbReference type="SUPFAM" id="SSF51735">
    <property type="entry name" value="NAD(P)-binding Rossmann-fold domains"/>
    <property type="match status" value="1"/>
</dbReference>
<dbReference type="InterPro" id="IPR007698">
    <property type="entry name" value="AlaDH/PNT_NAD(H)-bd"/>
</dbReference>
<dbReference type="RefSeq" id="WP_092014410.1">
    <property type="nucleotide sequence ID" value="NZ_FOYW01000002.1"/>
</dbReference>
<organism evidence="21 22">
    <name type="scientific">Marinobacter daqiaonensis</name>
    <dbReference type="NCBI Taxonomy" id="650891"/>
    <lineage>
        <taxon>Bacteria</taxon>
        <taxon>Pseudomonadati</taxon>
        <taxon>Pseudomonadota</taxon>
        <taxon>Gammaproteobacteria</taxon>
        <taxon>Pseudomonadales</taxon>
        <taxon>Marinobacteraceae</taxon>
        <taxon>Marinobacter</taxon>
    </lineage>
</organism>
<evidence type="ECO:0000256" key="8">
    <source>
        <dbReference type="ARBA" id="ARBA00022741"/>
    </source>
</evidence>
<protein>
    <recommendedName>
        <fullName evidence="15 16">NAD(P) transhydrogenase subunit alpha</fullName>
        <ecNumber evidence="4 16">7.1.1.1</ecNumber>
    </recommendedName>
</protein>
<dbReference type="FunFam" id="3.40.50.720:FF:000028">
    <property type="entry name" value="NAD(P) transhydrogenase subunit alpha"/>
    <property type="match status" value="1"/>
</dbReference>
<reference evidence="21 22" key="1">
    <citation type="submission" date="2016-10" db="EMBL/GenBank/DDBJ databases">
        <authorList>
            <person name="de Groot N.N."/>
        </authorList>
    </citation>
    <scope>NUCLEOTIDE SEQUENCE [LARGE SCALE GENOMIC DNA]</scope>
    <source>
        <strain evidence="21 22">CGMCC 1.9167</strain>
    </source>
</reference>
<evidence type="ECO:0000256" key="7">
    <source>
        <dbReference type="ARBA" id="ARBA00022692"/>
    </source>
</evidence>
<dbReference type="EMBL" id="FOYW01000002">
    <property type="protein sequence ID" value="SFR75978.1"/>
    <property type="molecule type" value="Genomic_DNA"/>
</dbReference>
<evidence type="ECO:0000256" key="15">
    <source>
        <dbReference type="ARBA" id="ARBA00071831"/>
    </source>
</evidence>